<accession>A1WVS0</accession>
<reference evidence="9 10" key="2">
    <citation type="journal article" date="2013" name="Stand. Genomic Sci.">
        <title>Complete genome sequence of Halorhodospira halophila SL1.</title>
        <authorList>
            <person name="Challacombe J.F."/>
            <person name="Majid S."/>
            <person name="Deole R."/>
            <person name="Brettin T.S."/>
            <person name="Bruce D."/>
            <person name="Delano S.F."/>
            <person name="Detter J.C."/>
            <person name="Gleasner C.D."/>
            <person name="Han C.S."/>
            <person name="Misra M."/>
            <person name="Reitenga K.G."/>
            <person name="Mikhailova N."/>
            <person name="Woyke T."/>
            <person name="Pitluck S."/>
            <person name="Nolan M."/>
            <person name="Land M.L."/>
            <person name="Saunders E."/>
            <person name="Tapia R."/>
            <person name="Lapidus A."/>
            <person name="Ivanova N."/>
            <person name="Hoff W.D."/>
        </authorList>
    </citation>
    <scope>NUCLEOTIDE SEQUENCE [LARGE SCALE GENOMIC DNA]</scope>
    <source>
        <strain evidence="10">DSM 244 / SL1</strain>
    </source>
</reference>
<reference evidence="10" key="1">
    <citation type="submission" date="2006-12" db="EMBL/GenBank/DDBJ databases">
        <title>Complete sequence of Halorhodospira halophila SL1.</title>
        <authorList>
            <consortium name="US DOE Joint Genome Institute"/>
            <person name="Copeland A."/>
            <person name="Lucas S."/>
            <person name="Lapidus A."/>
            <person name="Barry K."/>
            <person name="Detter J.C."/>
            <person name="Glavina del Rio T."/>
            <person name="Hammon N."/>
            <person name="Israni S."/>
            <person name="Dalin E."/>
            <person name="Tice H."/>
            <person name="Pitluck S."/>
            <person name="Saunders E."/>
            <person name="Brettin T."/>
            <person name="Bruce D."/>
            <person name="Han C."/>
            <person name="Tapia R."/>
            <person name="Schmutz J."/>
            <person name="Larimer F."/>
            <person name="Land M."/>
            <person name="Hauser L."/>
            <person name="Kyrpides N."/>
            <person name="Mikhailova N."/>
            <person name="Hoff W."/>
            <person name="Richardson P."/>
        </authorList>
    </citation>
    <scope>NUCLEOTIDE SEQUENCE [LARGE SCALE GENOMIC DNA]</scope>
    <source>
        <strain evidence="10">DSM 244 / SL1</strain>
    </source>
</reference>
<evidence type="ECO:0000313" key="10">
    <source>
        <dbReference type="Proteomes" id="UP000000647"/>
    </source>
</evidence>
<dbReference type="PANTHER" id="PTHR34138:SF1">
    <property type="entry name" value="CELL SHAPE-DETERMINING PROTEIN MREC"/>
    <property type="match status" value="1"/>
</dbReference>
<evidence type="ECO:0000256" key="4">
    <source>
        <dbReference type="ARBA" id="ARBA00032089"/>
    </source>
</evidence>
<dbReference type="AlphaFoldDB" id="A1WVS0"/>
<dbReference type="InterPro" id="IPR055342">
    <property type="entry name" value="MreC_beta-barrel_core"/>
</dbReference>
<dbReference type="InterPro" id="IPR042177">
    <property type="entry name" value="Cell/Rod_1"/>
</dbReference>
<dbReference type="Gene3D" id="2.40.10.350">
    <property type="entry name" value="Rod shape-determining protein MreC, domain 2"/>
    <property type="match status" value="1"/>
</dbReference>
<dbReference type="HOGENOM" id="CLU_042663_2_0_6"/>
<feature type="coiled-coil region" evidence="6">
    <location>
        <begin position="58"/>
        <end position="105"/>
    </location>
</feature>
<protein>
    <recommendedName>
        <fullName evidence="2 5">Cell shape-determining protein MreC</fullName>
    </recommendedName>
    <alternativeName>
        <fullName evidence="4 5">Cell shape protein MreC</fullName>
    </alternativeName>
</protein>
<sequence length="281" mass="30963">MRLVLLATVSILLMSLDHREHLVEPVRETVSGVVYPLRFVVDAPFSIAERVSERLATRHQIMEENRQLRDRHLEYQERLQRMHSLERENERLRDLLGSSERLETEVAIAQLMRVELDPHTHLVEIDRGSRQGVFVGQPVLDANGVMGQVDRVGAHSASVRLISDPSHAIPVENNRNGLRTVALGSGDPQRLELANVPGNADLREGDLLTASGLGGAFPRGYPVAEVTSVEVEAGEPFARVTARPAAELDRSRKLLLVSVAENADDQAGDDEAADNESEDAS</sequence>
<feature type="domain" description="Rod shape-determining protein MreC beta-barrel core" evidence="8">
    <location>
        <begin position="114"/>
        <end position="257"/>
    </location>
</feature>
<evidence type="ECO:0000259" key="8">
    <source>
        <dbReference type="Pfam" id="PF04085"/>
    </source>
</evidence>
<gene>
    <name evidence="9" type="ordered locus">Hhal_1006</name>
</gene>
<evidence type="ECO:0000256" key="3">
    <source>
        <dbReference type="ARBA" id="ARBA00022960"/>
    </source>
</evidence>
<dbReference type="PANTHER" id="PTHR34138">
    <property type="entry name" value="CELL SHAPE-DETERMINING PROTEIN MREC"/>
    <property type="match status" value="1"/>
</dbReference>
<dbReference type="InterPro" id="IPR042175">
    <property type="entry name" value="Cell/Rod_MreC_2"/>
</dbReference>
<dbReference type="PIRSF" id="PIRSF038471">
    <property type="entry name" value="MreC"/>
    <property type="match status" value="1"/>
</dbReference>
<evidence type="ECO:0000256" key="5">
    <source>
        <dbReference type="PIRNR" id="PIRNR038471"/>
    </source>
</evidence>
<dbReference type="NCBIfam" id="TIGR00219">
    <property type="entry name" value="mreC"/>
    <property type="match status" value="1"/>
</dbReference>
<evidence type="ECO:0000313" key="9">
    <source>
        <dbReference type="EMBL" id="ABM61782.1"/>
    </source>
</evidence>
<dbReference type="KEGG" id="hha:Hhal_1006"/>
<dbReference type="InterPro" id="IPR007221">
    <property type="entry name" value="MreC"/>
</dbReference>
<evidence type="ECO:0000256" key="6">
    <source>
        <dbReference type="SAM" id="Coils"/>
    </source>
</evidence>
<keyword evidence="10" id="KW-1185">Reference proteome</keyword>
<evidence type="ECO:0000256" key="7">
    <source>
        <dbReference type="SAM" id="MobiDB-lite"/>
    </source>
</evidence>
<keyword evidence="6" id="KW-0175">Coiled coil</keyword>
<dbReference type="GO" id="GO:0008360">
    <property type="term" value="P:regulation of cell shape"/>
    <property type="evidence" value="ECO:0007669"/>
    <property type="project" value="UniProtKB-KW"/>
</dbReference>
<name>A1WVS0_HALHL</name>
<dbReference type="GO" id="GO:0005886">
    <property type="term" value="C:plasma membrane"/>
    <property type="evidence" value="ECO:0007669"/>
    <property type="project" value="TreeGrafter"/>
</dbReference>
<dbReference type="EMBL" id="CP000544">
    <property type="protein sequence ID" value="ABM61782.1"/>
    <property type="molecule type" value="Genomic_DNA"/>
</dbReference>
<evidence type="ECO:0000256" key="2">
    <source>
        <dbReference type="ARBA" id="ARBA00013855"/>
    </source>
</evidence>
<dbReference type="Gene3D" id="2.40.10.340">
    <property type="entry name" value="Rod shape-determining protein MreC, domain 1"/>
    <property type="match status" value="1"/>
</dbReference>
<keyword evidence="3 5" id="KW-0133">Cell shape</keyword>
<feature type="compositionally biased region" description="Acidic residues" evidence="7">
    <location>
        <begin position="262"/>
        <end position="281"/>
    </location>
</feature>
<dbReference type="Pfam" id="PF04085">
    <property type="entry name" value="MreC"/>
    <property type="match status" value="1"/>
</dbReference>
<dbReference type="Proteomes" id="UP000000647">
    <property type="component" value="Chromosome"/>
</dbReference>
<dbReference type="STRING" id="349124.Hhal_1006"/>
<comment type="function">
    <text evidence="5">Involved in formation and maintenance of cell shape.</text>
</comment>
<organism evidence="9 10">
    <name type="scientific">Halorhodospira halophila (strain DSM 244 / SL1)</name>
    <name type="common">Ectothiorhodospira halophila (strain DSM 244 / SL1)</name>
    <dbReference type="NCBI Taxonomy" id="349124"/>
    <lineage>
        <taxon>Bacteria</taxon>
        <taxon>Pseudomonadati</taxon>
        <taxon>Pseudomonadota</taxon>
        <taxon>Gammaproteobacteria</taxon>
        <taxon>Chromatiales</taxon>
        <taxon>Ectothiorhodospiraceae</taxon>
        <taxon>Halorhodospira</taxon>
    </lineage>
</organism>
<proteinExistence type="inferred from homology"/>
<feature type="region of interest" description="Disordered" evidence="7">
    <location>
        <begin position="261"/>
        <end position="281"/>
    </location>
</feature>
<evidence type="ECO:0000256" key="1">
    <source>
        <dbReference type="ARBA" id="ARBA00009369"/>
    </source>
</evidence>
<comment type="similarity">
    <text evidence="1 5">Belongs to the MreC family.</text>
</comment>
<dbReference type="eggNOG" id="COG1792">
    <property type="taxonomic scope" value="Bacteria"/>
</dbReference>